<keyword evidence="8" id="KW-1185">Reference proteome</keyword>
<accession>A0A6N8IYF0</accession>
<protein>
    <submittedName>
        <fullName evidence="7">Hydroxyacid dehydrogenase</fullName>
    </submittedName>
</protein>
<dbReference type="Pfam" id="PF00389">
    <property type="entry name" value="2-Hacid_dh"/>
    <property type="match status" value="1"/>
</dbReference>
<keyword evidence="2 4" id="KW-0560">Oxidoreductase</keyword>
<evidence type="ECO:0000259" key="5">
    <source>
        <dbReference type="Pfam" id="PF00389"/>
    </source>
</evidence>
<reference evidence="7 8" key="1">
    <citation type="submission" date="2019-12" db="EMBL/GenBank/DDBJ databases">
        <authorList>
            <person name="Huq M.A."/>
        </authorList>
    </citation>
    <scope>NUCLEOTIDE SEQUENCE [LARGE SCALE GENOMIC DNA]</scope>
    <source>
        <strain evidence="7 8">MAH-25</strain>
    </source>
</reference>
<evidence type="ECO:0000313" key="8">
    <source>
        <dbReference type="Proteomes" id="UP000469385"/>
    </source>
</evidence>
<dbReference type="InterPro" id="IPR036291">
    <property type="entry name" value="NAD(P)-bd_dom_sf"/>
</dbReference>
<dbReference type="Proteomes" id="UP000469385">
    <property type="component" value="Unassembled WGS sequence"/>
</dbReference>
<dbReference type="InterPro" id="IPR006140">
    <property type="entry name" value="D-isomer_DH_NAD-bd"/>
</dbReference>
<dbReference type="Pfam" id="PF02826">
    <property type="entry name" value="2-Hacid_dh_C"/>
    <property type="match status" value="1"/>
</dbReference>
<comment type="caution">
    <text evidence="7">The sequence shown here is derived from an EMBL/GenBank/DDBJ whole genome shotgun (WGS) entry which is preliminary data.</text>
</comment>
<dbReference type="AlphaFoldDB" id="A0A6N8IYF0"/>
<proteinExistence type="inferred from homology"/>
<comment type="similarity">
    <text evidence="1 4">Belongs to the D-isomer specific 2-hydroxyacid dehydrogenase family.</text>
</comment>
<evidence type="ECO:0000256" key="2">
    <source>
        <dbReference type="ARBA" id="ARBA00023002"/>
    </source>
</evidence>
<dbReference type="PANTHER" id="PTHR42789">
    <property type="entry name" value="D-ISOMER SPECIFIC 2-HYDROXYACID DEHYDROGENASE FAMILY PROTEIN (AFU_ORTHOLOGUE AFUA_6G10090)"/>
    <property type="match status" value="1"/>
</dbReference>
<dbReference type="Gene3D" id="3.40.50.720">
    <property type="entry name" value="NAD(P)-binding Rossmann-like Domain"/>
    <property type="match status" value="2"/>
</dbReference>
<dbReference type="GO" id="GO:0051287">
    <property type="term" value="F:NAD binding"/>
    <property type="evidence" value="ECO:0007669"/>
    <property type="project" value="InterPro"/>
</dbReference>
<evidence type="ECO:0000256" key="4">
    <source>
        <dbReference type="RuleBase" id="RU003719"/>
    </source>
</evidence>
<dbReference type="InterPro" id="IPR050857">
    <property type="entry name" value="D-2-hydroxyacid_DH"/>
</dbReference>
<evidence type="ECO:0000313" key="7">
    <source>
        <dbReference type="EMBL" id="MVQ32004.1"/>
    </source>
</evidence>
<dbReference type="InterPro" id="IPR006139">
    <property type="entry name" value="D-isomer_2_OHA_DH_cat_dom"/>
</dbReference>
<feature type="domain" description="D-isomer specific 2-hydroxyacid dehydrogenase NAD-binding" evidence="6">
    <location>
        <begin position="115"/>
        <end position="286"/>
    </location>
</feature>
<gene>
    <name evidence="7" type="ORF">GON04_21270</name>
</gene>
<dbReference type="PANTHER" id="PTHR42789:SF1">
    <property type="entry name" value="D-ISOMER SPECIFIC 2-HYDROXYACID DEHYDROGENASE FAMILY PROTEIN (AFU_ORTHOLOGUE AFUA_6G10090)"/>
    <property type="match status" value="1"/>
</dbReference>
<dbReference type="SUPFAM" id="SSF52283">
    <property type="entry name" value="Formate/glycerate dehydrogenase catalytic domain-like"/>
    <property type="match status" value="1"/>
</dbReference>
<keyword evidence="3" id="KW-0520">NAD</keyword>
<feature type="domain" description="D-isomer specific 2-hydroxyacid dehydrogenase catalytic" evidence="5">
    <location>
        <begin position="19"/>
        <end position="318"/>
    </location>
</feature>
<dbReference type="GO" id="GO:0016616">
    <property type="term" value="F:oxidoreductase activity, acting on the CH-OH group of donors, NAD or NADP as acceptor"/>
    <property type="evidence" value="ECO:0007669"/>
    <property type="project" value="InterPro"/>
</dbReference>
<evidence type="ECO:0000256" key="1">
    <source>
        <dbReference type="ARBA" id="ARBA00005854"/>
    </source>
</evidence>
<dbReference type="RefSeq" id="WP_157399999.1">
    <property type="nucleotide sequence ID" value="NZ_WSEL01000009.1"/>
</dbReference>
<name>A0A6N8IYF0_9BURK</name>
<dbReference type="EMBL" id="WSEL01000009">
    <property type="protein sequence ID" value="MVQ32004.1"/>
    <property type="molecule type" value="Genomic_DNA"/>
</dbReference>
<evidence type="ECO:0000256" key="3">
    <source>
        <dbReference type="ARBA" id="ARBA00023027"/>
    </source>
</evidence>
<organism evidence="7 8">
    <name type="scientific">Ramlibacter pinisoli</name>
    <dbReference type="NCBI Taxonomy" id="2682844"/>
    <lineage>
        <taxon>Bacteria</taxon>
        <taxon>Pseudomonadati</taxon>
        <taxon>Pseudomonadota</taxon>
        <taxon>Betaproteobacteria</taxon>
        <taxon>Burkholderiales</taxon>
        <taxon>Comamonadaceae</taxon>
        <taxon>Ramlibacter</taxon>
    </lineage>
</organism>
<sequence length="333" mass="35442">MNVVFVSHPADRLEQYFGPRAVRALHAIAEVRYNANARELGTQELVDAARDCDAIIAYRQTPAPRALFAGLPKLAAFLRCAVDIRTVDIAAASEFGVLVTQASAGYVAAVTEWIVAMMVDLARGIAGYTRDYRQGSAPTPVMGRQLRGATLGVIGHGQIGSDLVRVALALGMDVLVNDPQPVPAQPGLQQVDLGTLLSGSDFVVCLAPANTDTDRLMNAEAFAAMKPQAFFINASRGELVDDAALLHALDRGQLAGCAVDVGRAPDQMPSPAVARHPRVLATPHIGGLTLPAIEHQALETVMQFSALKNGQLPPGAVNADRATRWQHWHEAVK</sequence>
<evidence type="ECO:0000259" key="6">
    <source>
        <dbReference type="Pfam" id="PF02826"/>
    </source>
</evidence>
<dbReference type="SUPFAM" id="SSF51735">
    <property type="entry name" value="NAD(P)-binding Rossmann-fold domains"/>
    <property type="match status" value="1"/>
</dbReference>